<dbReference type="Proteomes" id="UP000494245">
    <property type="component" value="Unassembled WGS sequence"/>
</dbReference>
<dbReference type="Pfam" id="PF17179">
    <property type="entry name" value="Fer4_22"/>
    <property type="match status" value="1"/>
</dbReference>
<dbReference type="RefSeq" id="WP_173080112.1">
    <property type="nucleotide sequence ID" value="NZ_BLTE01000001.1"/>
</dbReference>
<name>A0A6V8LRH3_9BACT</name>
<evidence type="ECO:0000256" key="3">
    <source>
        <dbReference type="ARBA" id="ARBA00023014"/>
    </source>
</evidence>
<dbReference type="PANTHER" id="PTHR40447">
    <property type="entry name" value="ANAEROBIC SULFITE REDUCTASE SUBUNIT A"/>
    <property type="match status" value="1"/>
</dbReference>
<keyword evidence="2" id="KW-0408">Iron</keyword>
<dbReference type="PROSITE" id="PS00198">
    <property type="entry name" value="4FE4S_FER_1"/>
    <property type="match status" value="2"/>
</dbReference>
<sequence length="353" mass="38132">MDQAKFLPDASLAAWLAELSAARLVLAPRREGGAVVFKPYDPAVPLELTRDATVPPKGAVFPACEELMRYRRVKDPEKPGQPLLEVEESLPEGGVVVFGSRPCGARGFTVYDRVFDAGGLNDPYYAARRKATAFVTLACREAGSACFCHWVGSGPADPDGSDVLLTQVPGGYVVRAVTEKGAALVGSGLFSPADRREGEEAAAHAKARESLDDPRDLAPARQALLDAFDDMEFWSQLSAKCLSCGACTYLCPTCYCFNITDEAQGNEGARLRTWDNCMSFQFTLEASGHNPRPTKAHRLKNRVGHKFSYYPGLHGGAIACCGCGRCIRSCPVGVDIRQLVLAAVERAREKSHD</sequence>
<evidence type="ECO:0000259" key="4">
    <source>
        <dbReference type="PROSITE" id="PS51379"/>
    </source>
</evidence>
<dbReference type="AlphaFoldDB" id="A0A6V8LRH3"/>
<keyword evidence="3" id="KW-0411">Iron-sulfur</keyword>
<comment type="caution">
    <text evidence="5">The sequence shown here is derived from an EMBL/GenBank/DDBJ whole genome shotgun (WGS) entry which is preliminary data.</text>
</comment>
<dbReference type="InterPro" id="IPR017896">
    <property type="entry name" value="4Fe4S_Fe-S-bd"/>
</dbReference>
<evidence type="ECO:0000256" key="1">
    <source>
        <dbReference type="ARBA" id="ARBA00022723"/>
    </source>
</evidence>
<gene>
    <name evidence="5" type="primary">asrA</name>
    <name evidence="5" type="ORF">NNJEOMEG_00018</name>
</gene>
<feature type="domain" description="4Fe-4S ferredoxin-type" evidence="4">
    <location>
        <begin position="231"/>
        <end position="262"/>
    </location>
</feature>
<dbReference type="PANTHER" id="PTHR40447:SF1">
    <property type="entry name" value="ANAEROBIC SULFITE REDUCTASE SUBUNIT A"/>
    <property type="match status" value="1"/>
</dbReference>
<proteinExistence type="predicted"/>
<dbReference type="EMBL" id="BLTE01000001">
    <property type="protein sequence ID" value="GFK92197.1"/>
    <property type="molecule type" value="Genomic_DNA"/>
</dbReference>
<keyword evidence="6" id="KW-1185">Reference proteome</keyword>
<feature type="domain" description="4Fe-4S ferredoxin-type" evidence="4">
    <location>
        <begin position="309"/>
        <end position="334"/>
    </location>
</feature>
<reference evidence="5 6" key="2">
    <citation type="submission" date="2020-05" db="EMBL/GenBank/DDBJ databases">
        <title>Draft genome sequence of Desulfovibrio sp. strainFSS-1.</title>
        <authorList>
            <person name="Shimoshige H."/>
            <person name="Kobayashi H."/>
            <person name="Maekawa T."/>
        </authorList>
    </citation>
    <scope>NUCLEOTIDE SEQUENCE [LARGE SCALE GENOMIC DNA]</scope>
    <source>
        <strain evidence="5 6">SIID29052-01</strain>
    </source>
</reference>
<evidence type="ECO:0000313" key="5">
    <source>
        <dbReference type="EMBL" id="GFK92197.1"/>
    </source>
</evidence>
<dbReference type="GO" id="GO:0051536">
    <property type="term" value="F:iron-sulfur cluster binding"/>
    <property type="evidence" value="ECO:0007669"/>
    <property type="project" value="UniProtKB-KW"/>
</dbReference>
<reference evidence="5 6" key="1">
    <citation type="submission" date="2020-04" db="EMBL/GenBank/DDBJ databases">
        <authorList>
            <consortium name="Desulfovibrio sp. FSS-1 genome sequencing consortium"/>
            <person name="Shimoshige H."/>
            <person name="Kobayashi H."/>
            <person name="Maekawa T."/>
        </authorList>
    </citation>
    <scope>NUCLEOTIDE SEQUENCE [LARGE SCALE GENOMIC DNA]</scope>
    <source>
        <strain evidence="5 6">SIID29052-01</strain>
    </source>
</reference>
<dbReference type="GO" id="GO:0046872">
    <property type="term" value="F:metal ion binding"/>
    <property type="evidence" value="ECO:0007669"/>
    <property type="project" value="UniProtKB-KW"/>
</dbReference>
<accession>A0A6V8LRH3</accession>
<keyword evidence="1" id="KW-0479">Metal-binding</keyword>
<organism evidence="5 6">
    <name type="scientific">Fundidesulfovibrio magnetotacticus</name>
    <dbReference type="NCBI Taxonomy" id="2730080"/>
    <lineage>
        <taxon>Bacteria</taxon>
        <taxon>Pseudomonadati</taxon>
        <taxon>Thermodesulfobacteriota</taxon>
        <taxon>Desulfovibrionia</taxon>
        <taxon>Desulfovibrionales</taxon>
        <taxon>Desulfovibrionaceae</taxon>
        <taxon>Fundidesulfovibrio</taxon>
    </lineage>
</organism>
<evidence type="ECO:0000313" key="6">
    <source>
        <dbReference type="Proteomes" id="UP000494245"/>
    </source>
</evidence>
<dbReference type="SUPFAM" id="SSF46548">
    <property type="entry name" value="alpha-helical ferredoxin"/>
    <property type="match status" value="1"/>
</dbReference>
<protein>
    <submittedName>
        <fullName evidence="5">Anaerobic sulfite reductase subunit A</fullName>
    </submittedName>
</protein>
<dbReference type="PROSITE" id="PS51379">
    <property type="entry name" value="4FE4S_FER_2"/>
    <property type="match status" value="2"/>
</dbReference>
<evidence type="ECO:0000256" key="2">
    <source>
        <dbReference type="ARBA" id="ARBA00023004"/>
    </source>
</evidence>
<dbReference type="InterPro" id="IPR017900">
    <property type="entry name" value="4Fe4S_Fe_S_CS"/>
</dbReference>